<feature type="region of interest" description="Disordered" evidence="1">
    <location>
        <begin position="151"/>
        <end position="177"/>
    </location>
</feature>
<sequence length="242" mass="26609">MAPLLVQCVLNPPALKYGYGLRNARELQNSSATFGMANGLGTGKASRPGASSRSTNLVATETSDFSDDLQSFATAIEEGRVFKSQTLGGRIAQQQPRGERYFVGAFRGDELHLTQVDGTIVLNPQFHNVDALAQQHSLGIASAAAAAARERGEEVAERQPRPVKLPERKQDQSQRDKFEDNMRRMLTNAELENWVDVDFVDEEYNAAYQKFGERLFVNNGQIATRLKCAETVEGDATVGAER</sequence>
<dbReference type="AlphaFoldDB" id="A0A6A7BWZ5"/>
<dbReference type="PANTHER" id="PTHR12069">
    <property type="entry name" value="DNA-DIRECTED RNA POLYMERASES III 80 KDA POLYPEPTIDE RNA POLYMERASE III SUBUNIT 5"/>
    <property type="match status" value="1"/>
</dbReference>
<protein>
    <submittedName>
        <fullName evidence="2">Uncharacterized protein</fullName>
    </submittedName>
</protein>
<name>A0A6A7BWZ5_9PEZI</name>
<dbReference type="GO" id="GO:0042797">
    <property type="term" value="P:tRNA transcription by RNA polymerase III"/>
    <property type="evidence" value="ECO:0007669"/>
    <property type="project" value="TreeGrafter"/>
</dbReference>
<dbReference type="Proteomes" id="UP000799421">
    <property type="component" value="Unassembled WGS sequence"/>
</dbReference>
<evidence type="ECO:0000313" key="2">
    <source>
        <dbReference type="EMBL" id="KAF2859229.1"/>
    </source>
</evidence>
<accession>A0A6A7BWZ5</accession>
<evidence type="ECO:0000313" key="3">
    <source>
        <dbReference type="Proteomes" id="UP000799421"/>
    </source>
</evidence>
<keyword evidence="3" id="KW-1185">Reference proteome</keyword>
<dbReference type="InterPro" id="IPR006886">
    <property type="entry name" value="RNA_pol_III_Rpc5"/>
</dbReference>
<dbReference type="Pfam" id="PF04801">
    <property type="entry name" value="RPC5"/>
    <property type="match status" value="1"/>
</dbReference>
<dbReference type="OrthoDB" id="340681at2759"/>
<dbReference type="GO" id="GO:0005666">
    <property type="term" value="C:RNA polymerase III complex"/>
    <property type="evidence" value="ECO:0007669"/>
    <property type="project" value="TreeGrafter"/>
</dbReference>
<dbReference type="PANTHER" id="PTHR12069:SF0">
    <property type="entry name" value="DNA-DIRECTED RNA POLYMERASE III SUBUNIT RPC5"/>
    <property type="match status" value="1"/>
</dbReference>
<dbReference type="EMBL" id="MU005996">
    <property type="protein sequence ID" value="KAF2859229.1"/>
    <property type="molecule type" value="Genomic_DNA"/>
</dbReference>
<reference evidence="2" key="1">
    <citation type="journal article" date="2020" name="Stud. Mycol.">
        <title>101 Dothideomycetes genomes: a test case for predicting lifestyles and emergence of pathogens.</title>
        <authorList>
            <person name="Haridas S."/>
            <person name="Albert R."/>
            <person name="Binder M."/>
            <person name="Bloem J."/>
            <person name="Labutti K."/>
            <person name="Salamov A."/>
            <person name="Andreopoulos B."/>
            <person name="Baker S."/>
            <person name="Barry K."/>
            <person name="Bills G."/>
            <person name="Bluhm B."/>
            <person name="Cannon C."/>
            <person name="Castanera R."/>
            <person name="Culley D."/>
            <person name="Daum C."/>
            <person name="Ezra D."/>
            <person name="Gonzalez J."/>
            <person name="Henrissat B."/>
            <person name="Kuo A."/>
            <person name="Liang C."/>
            <person name="Lipzen A."/>
            <person name="Lutzoni F."/>
            <person name="Magnuson J."/>
            <person name="Mondo S."/>
            <person name="Nolan M."/>
            <person name="Ohm R."/>
            <person name="Pangilinan J."/>
            <person name="Park H.-J."/>
            <person name="Ramirez L."/>
            <person name="Alfaro M."/>
            <person name="Sun H."/>
            <person name="Tritt A."/>
            <person name="Yoshinaga Y."/>
            <person name="Zwiers L.-H."/>
            <person name="Turgeon B."/>
            <person name="Goodwin S."/>
            <person name="Spatafora J."/>
            <person name="Crous P."/>
            <person name="Grigoriev I."/>
        </authorList>
    </citation>
    <scope>NUCLEOTIDE SEQUENCE</scope>
    <source>
        <strain evidence="2">CBS 480.64</strain>
    </source>
</reference>
<organism evidence="2 3">
    <name type="scientific">Piedraia hortae CBS 480.64</name>
    <dbReference type="NCBI Taxonomy" id="1314780"/>
    <lineage>
        <taxon>Eukaryota</taxon>
        <taxon>Fungi</taxon>
        <taxon>Dikarya</taxon>
        <taxon>Ascomycota</taxon>
        <taxon>Pezizomycotina</taxon>
        <taxon>Dothideomycetes</taxon>
        <taxon>Dothideomycetidae</taxon>
        <taxon>Capnodiales</taxon>
        <taxon>Piedraiaceae</taxon>
        <taxon>Piedraia</taxon>
    </lineage>
</organism>
<proteinExistence type="predicted"/>
<gene>
    <name evidence="2" type="ORF">K470DRAFT_259110</name>
</gene>
<evidence type="ECO:0000256" key="1">
    <source>
        <dbReference type="SAM" id="MobiDB-lite"/>
    </source>
</evidence>